<evidence type="ECO:0000256" key="4">
    <source>
        <dbReference type="ARBA" id="ARBA00035155"/>
    </source>
</evidence>
<dbReference type="FunFam" id="1.10.287.610:FF:000001">
    <property type="entry name" value="30S ribosomal protein S2"/>
    <property type="match status" value="1"/>
</dbReference>
<evidence type="ECO:0000256" key="5">
    <source>
        <dbReference type="HAMAP-Rule" id="MF_00291"/>
    </source>
</evidence>
<name>A0A1W6EGU6_9CHLO</name>
<comment type="subcellular location">
    <subcellularLocation>
        <location evidence="5">Plastid</location>
        <location evidence="5">Chloroplast</location>
    </subcellularLocation>
</comment>
<dbReference type="Pfam" id="PF00318">
    <property type="entry name" value="Ribosomal_S2"/>
    <property type="match status" value="1"/>
</dbReference>
<evidence type="ECO:0000256" key="2">
    <source>
        <dbReference type="ARBA" id="ARBA00022980"/>
    </source>
</evidence>
<dbReference type="CDD" id="cd01425">
    <property type="entry name" value="RPS2"/>
    <property type="match status" value="1"/>
</dbReference>
<dbReference type="PRINTS" id="PR00395">
    <property type="entry name" value="RIBOSOMALS2"/>
</dbReference>
<proteinExistence type="inferred from homology"/>
<gene>
    <name evidence="5 6" type="primary">rps2</name>
</gene>
<dbReference type="GO" id="GO:0003735">
    <property type="term" value="F:structural constituent of ribosome"/>
    <property type="evidence" value="ECO:0007669"/>
    <property type="project" value="InterPro"/>
</dbReference>
<dbReference type="InterPro" id="IPR005706">
    <property type="entry name" value="Ribosomal_uS2_bac/mit/plastid"/>
</dbReference>
<dbReference type="GO" id="GO:0006412">
    <property type="term" value="P:translation"/>
    <property type="evidence" value="ECO:0007669"/>
    <property type="project" value="UniProtKB-UniRule"/>
</dbReference>
<dbReference type="SUPFAM" id="SSF52313">
    <property type="entry name" value="Ribosomal protein S2"/>
    <property type="match status" value="1"/>
</dbReference>
<evidence type="ECO:0000256" key="3">
    <source>
        <dbReference type="ARBA" id="ARBA00023274"/>
    </source>
</evidence>
<dbReference type="Gene3D" id="1.10.287.610">
    <property type="entry name" value="Helix hairpin bin"/>
    <property type="match status" value="1"/>
</dbReference>
<dbReference type="HAMAP" id="MF_00291_B">
    <property type="entry name" value="Ribosomal_uS2_B"/>
    <property type="match status" value="1"/>
</dbReference>
<dbReference type="GeneID" id="32890121"/>
<dbReference type="InterPro" id="IPR001865">
    <property type="entry name" value="Ribosomal_uS2"/>
</dbReference>
<keyword evidence="6" id="KW-0934">Plastid</keyword>
<accession>A0A1W6EGU6</accession>
<geneLocation type="chloroplast" evidence="6"/>
<evidence type="ECO:0000256" key="1">
    <source>
        <dbReference type="ARBA" id="ARBA00006242"/>
    </source>
</evidence>
<dbReference type="Gene3D" id="3.40.50.10490">
    <property type="entry name" value="Glucose-6-phosphate isomerase like protein, domain 1"/>
    <property type="match status" value="1"/>
</dbReference>
<dbReference type="NCBIfam" id="TIGR01011">
    <property type="entry name" value="rpsB_bact"/>
    <property type="match status" value="1"/>
</dbReference>
<reference evidence="6" key="1">
    <citation type="journal article" date="2017" name="Sci. Rep.">
        <title>Divergent copies of the large inverted repeat in the chloroplast genomes of ulvophycean green algae.</title>
        <authorList>
            <person name="Turmel M."/>
            <person name="Otis C."/>
            <person name="Lemieux C."/>
        </authorList>
    </citation>
    <scope>NUCLEOTIDE SEQUENCE</scope>
</reference>
<dbReference type="AlphaFoldDB" id="A0A1W6EGU6"/>
<dbReference type="EMBL" id="KY407658">
    <property type="protein sequence ID" value="ARK14611.1"/>
    <property type="molecule type" value="Genomic_DNA"/>
</dbReference>
<sequence length="266" mass="30812">MILLYIVLIRRRVIMTLSLEKMVQVGMHLGHESRKWNPKMKPYIYGQRNGIHIIDLVQTYSHLKYILDFLTESASKGQKFLFVGTKKHISKLIAKAATQCDSFFVNEKWLGGMLTNWKTIRSSLKKLTELEIQEQKNQFEDLPKKEAALRRKEKERLQKYLGGLKNMHSIPDVVIIVGQQEEMNAVQECNKLGIRSLTILDTDCDPTIADLFIPANDDSVSSVKYILTECIYAIKKGQKKLNEKIQTEKNFLNQNKNRRKKSLKTV</sequence>
<keyword evidence="3 5" id="KW-0687">Ribonucleoprotein</keyword>
<dbReference type="PANTHER" id="PTHR12534">
    <property type="entry name" value="30S RIBOSOMAL PROTEIN S2 PROKARYOTIC AND ORGANELLAR"/>
    <property type="match status" value="1"/>
</dbReference>
<keyword evidence="6" id="KW-0150">Chloroplast</keyword>
<keyword evidence="2 5" id="KW-0689">Ribosomal protein</keyword>
<dbReference type="InterPro" id="IPR023591">
    <property type="entry name" value="Ribosomal_uS2_flav_dom_sf"/>
</dbReference>
<dbReference type="GO" id="GO:0005763">
    <property type="term" value="C:mitochondrial small ribosomal subunit"/>
    <property type="evidence" value="ECO:0007669"/>
    <property type="project" value="TreeGrafter"/>
</dbReference>
<dbReference type="RefSeq" id="YP_009367571.1">
    <property type="nucleotide sequence ID" value="NC_034711.1"/>
</dbReference>
<dbReference type="PANTHER" id="PTHR12534:SF0">
    <property type="entry name" value="SMALL RIBOSOMAL SUBUNIT PROTEIN US2M"/>
    <property type="match status" value="1"/>
</dbReference>
<organism evidence="6">
    <name type="scientific">Pseudocharacium americanum</name>
    <dbReference type="NCBI Taxonomy" id="231080"/>
    <lineage>
        <taxon>Eukaryota</taxon>
        <taxon>Viridiplantae</taxon>
        <taxon>Chlorophyta</taxon>
        <taxon>core chlorophytes</taxon>
        <taxon>Ulvophyceae</taxon>
        <taxon>Ignatiales</taxon>
        <taxon>Ignatiaceae</taxon>
        <taxon>Pseudocharacium</taxon>
    </lineage>
</organism>
<dbReference type="GO" id="GO:0009507">
    <property type="term" value="C:chloroplast"/>
    <property type="evidence" value="ECO:0007669"/>
    <property type="project" value="UniProtKB-SubCell"/>
</dbReference>
<protein>
    <recommendedName>
        <fullName evidence="4 5">Small ribosomal subunit protein uS2c</fullName>
    </recommendedName>
</protein>
<evidence type="ECO:0000313" key="6">
    <source>
        <dbReference type="EMBL" id="ARK14611.1"/>
    </source>
</evidence>
<comment type="similarity">
    <text evidence="1 5">Belongs to the universal ribosomal protein uS2 family.</text>
</comment>